<name>A0ABD5XP77_9EURY</name>
<evidence type="ECO:0000313" key="2">
    <source>
        <dbReference type="EMBL" id="MFC7131404.1"/>
    </source>
</evidence>
<dbReference type="EMBL" id="JBHTAB010000015">
    <property type="protein sequence ID" value="MFC7131404.1"/>
    <property type="molecule type" value="Genomic_DNA"/>
</dbReference>
<feature type="domain" description="DUF8030" evidence="1">
    <location>
        <begin position="45"/>
        <end position="143"/>
    </location>
</feature>
<protein>
    <recommendedName>
        <fullName evidence="1">DUF8030 domain-containing protein</fullName>
    </recommendedName>
</protein>
<dbReference type="Pfam" id="PF26073">
    <property type="entry name" value="DUF8030"/>
    <property type="match status" value="1"/>
</dbReference>
<dbReference type="AlphaFoldDB" id="A0ABD5XP77"/>
<keyword evidence="3" id="KW-1185">Reference proteome</keyword>
<dbReference type="RefSeq" id="WP_390247526.1">
    <property type="nucleotide sequence ID" value="NZ_JBHTAB010000015.1"/>
</dbReference>
<dbReference type="InterPro" id="IPR058343">
    <property type="entry name" value="DUF8030"/>
</dbReference>
<evidence type="ECO:0000313" key="3">
    <source>
        <dbReference type="Proteomes" id="UP001596460"/>
    </source>
</evidence>
<comment type="caution">
    <text evidence="2">The sequence shown here is derived from an EMBL/GenBank/DDBJ whole genome shotgun (WGS) entry which is preliminary data.</text>
</comment>
<evidence type="ECO:0000259" key="1">
    <source>
        <dbReference type="Pfam" id="PF26073"/>
    </source>
</evidence>
<reference evidence="2 3" key="1">
    <citation type="journal article" date="2019" name="Int. J. Syst. Evol. Microbiol.">
        <title>The Global Catalogue of Microorganisms (GCM) 10K type strain sequencing project: providing services to taxonomists for standard genome sequencing and annotation.</title>
        <authorList>
            <consortium name="The Broad Institute Genomics Platform"/>
            <consortium name="The Broad Institute Genome Sequencing Center for Infectious Disease"/>
            <person name="Wu L."/>
            <person name="Ma J."/>
        </authorList>
    </citation>
    <scope>NUCLEOTIDE SEQUENCE [LARGE SCALE GENOMIC DNA]</scope>
    <source>
        <strain evidence="2 3">DSM 26526</strain>
    </source>
</reference>
<proteinExistence type="predicted"/>
<gene>
    <name evidence="2" type="ORF">ACFQI8_18780</name>
</gene>
<dbReference type="Proteomes" id="UP001596460">
    <property type="component" value="Unassembled WGS sequence"/>
</dbReference>
<sequence>MASEQRSKTRAAHQAACTLDVEAPWADLEVSVPTDRDHTPVVALVECPLVELTHEAVATAFVSREVGRSARMQYVAADDVGEQFQKRHFDGRLGWHKTTVPRRAVRDELITQLTRLLPITVERQNGRIASEPDTFVVKPVQDL</sequence>
<organism evidence="2 3">
    <name type="scientific">Haloferax chudinovii</name>
    <dbReference type="NCBI Taxonomy" id="1109010"/>
    <lineage>
        <taxon>Archaea</taxon>
        <taxon>Methanobacteriati</taxon>
        <taxon>Methanobacteriota</taxon>
        <taxon>Stenosarchaea group</taxon>
        <taxon>Halobacteria</taxon>
        <taxon>Halobacteriales</taxon>
        <taxon>Haloferacaceae</taxon>
        <taxon>Haloferax</taxon>
    </lineage>
</organism>
<accession>A0ABD5XP77</accession>